<dbReference type="AlphaFoldDB" id="A0A9X3DYM8"/>
<dbReference type="Pfam" id="PF14403">
    <property type="entry name" value="CP_ATPgrasp_2"/>
    <property type="match status" value="1"/>
</dbReference>
<dbReference type="EMBL" id="JAPKNK010000001">
    <property type="protein sequence ID" value="MCX5567773.1"/>
    <property type="molecule type" value="Genomic_DNA"/>
</dbReference>
<sequence>MPITRKEAIRRSRIAADRAERLIANYRPLAGVADEFIGPDGSIRPHWMRFVESMAELGPSEVQHRFGLADRHLADSGVVLRVYGAENGDERPWPLSHVPFLIEPKEWSRLEAGLIQRAKLLDAVLADAYGEGQLAADGGLPAAIIAGSPEYLRPLVGAKPVGGHHLRFYAVDVGRGPDGNWWVVSDRTQAPSGAGYALENRIALSRALPDLYRGFNVERLAGFFQAFRAGLNRLNRHEETRVALLTPGPLNETYFEHAYLARYLGFVLVEGEDLTVRDDTVYMRTISGLKRADVLWRRLDADFADPLELNPASRLGVPGLAGAVRQRNVAIANALGSGLVESRAMLGFLPGLARRVLGEDLILPNVATWWCGQTQERDHVVAEFDRMVIAPALGASVPGLIDRGAVLGGALDPDRKADLIRAIGRRGTDFVGQEAVKLSTTPVWRGEGDAARLEPRPSILRLYVARTPDGWTVMPGGFCRISDQPDARAVTLQQGGSSADVWVLSDKPVAETTLLASPDKVALQRMTQTLPSRAAENLFWLGRYVERTEATLRIVRAIAARHIDAEYDGEAVIAQLDATLAAAGSIGEVPAEAGPTARAIAILTDRSDFNTVPRLAQASRRAASVIRDRLSPDAWRTVADLEALLNQPLEAGTDSDTLERANAALRLIAAFSGLVHENMVRQQGWRFLETGRRIERGLAIARAARFCGLSGKPGELDALLELADSQITYRIRYVMLAARVPVVDLVLLDGGNPRALAFQADQIRQLLAGMPAHAPAGLLAPADRLATRLAAELGTADAAALDADSLFGFEQTLMKISDEITLAYFTHRRSAEPADRGD</sequence>
<evidence type="ECO:0000259" key="1">
    <source>
        <dbReference type="Pfam" id="PF04168"/>
    </source>
</evidence>
<dbReference type="PANTHER" id="PTHR34595">
    <property type="entry name" value="BLR5612 PROTEIN"/>
    <property type="match status" value="1"/>
</dbReference>
<reference evidence="3" key="1">
    <citation type="submission" date="2022-11" db="EMBL/GenBank/DDBJ databases">
        <title>Biodiversity and phylogenetic relationships of bacteria.</title>
        <authorList>
            <person name="Machado R.A.R."/>
            <person name="Bhat A."/>
            <person name="Loulou A."/>
            <person name="Kallel S."/>
        </authorList>
    </citation>
    <scope>NUCLEOTIDE SEQUENCE</scope>
    <source>
        <strain evidence="3">K-TC2</strain>
    </source>
</reference>
<dbReference type="Pfam" id="PF04168">
    <property type="entry name" value="Alpha-E"/>
    <property type="match status" value="1"/>
</dbReference>
<dbReference type="RefSeq" id="WP_266336751.1">
    <property type="nucleotide sequence ID" value="NZ_JAPKNK010000001.1"/>
</dbReference>
<organism evidence="3 4">
    <name type="scientific">Kaistia nematophila</name>
    <dbReference type="NCBI Taxonomy" id="2994654"/>
    <lineage>
        <taxon>Bacteria</taxon>
        <taxon>Pseudomonadati</taxon>
        <taxon>Pseudomonadota</taxon>
        <taxon>Alphaproteobacteria</taxon>
        <taxon>Hyphomicrobiales</taxon>
        <taxon>Kaistiaceae</taxon>
        <taxon>Kaistia</taxon>
    </lineage>
</organism>
<dbReference type="Gene3D" id="3.40.50.11290">
    <property type="match status" value="1"/>
</dbReference>
<name>A0A9X3DYM8_9HYPH</name>
<comment type="caution">
    <text evidence="3">The sequence shown here is derived from an EMBL/GenBank/DDBJ whole genome shotgun (WGS) entry which is preliminary data.</text>
</comment>
<dbReference type="Proteomes" id="UP001144805">
    <property type="component" value="Unassembled WGS sequence"/>
</dbReference>
<accession>A0A9X3DYM8</accession>
<protein>
    <submittedName>
        <fullName evidence="3">Circularly permuted type 2 ATP-grasp protein</fullName>
    </submittedName>
</protein>
<dbReference type="InterPro" id="IPR025841">
    <property type="entry name" value="CP_ATPgrasp_2"/>
</dbReference>
<feature type="domain" description="Circularly permuted ATP-grasp type 2" evidence="2">
    <location>
        <begin position="99"/>
        <end position="481"/>
    </location>
</feature>
<evidence type="ECO:0000313" key="3">
    <source>
        <dbReference type="EMBL" id="MCX5567773.1"/>
    </source>
</evidence>
<dbReference type="InterPro" id="IPR007296">
    <property type="entry name" value="DUF403"/>
</dbReference>
<evidence type="ECO:0000313" key="4">
    <source>
        <dbReference type="Proteomes" id="UP001144805"/>
    </source>
</evidence>
<feature type="domain" description="DUF403" evidence="1">
    <location>
        <begin position="530"/>
        <end position="825"/>
    </location>
</feature>
<dbReference type="SUPFAM" id="SSF56059">
    <property type="entry name" value="Glutathione synthetase ATP-binding domain-like"/>
    <property type="match status" value="1"/>
</dbReference>
<dbReference type="PANTHER" id="PTHR34595:SF2">
    <property type="entry name" value="BLR2978 PROTEIN"/>
    <property type="match status" value="1"/>
</dbReference>
<keyword evidence="4" id="KW-1185">Reference proteome</keyword>
<evidence type="ECO:0000259" key="2">
    <source>
        <dbReference type="Pfam" id="PF14403"/>
    </source>
</evidence>
<dbReference type="InterPro" id="IPR051680">
    <property type="entry name" value="ATP-dep_Glu-Cys_Ligase-2"/>
</dbReference>
<proteinExistence type="predicted"/>
<gene>
    <name evidence="3" type="ORF">OSH07_01060</name>
</gene>